<accession>A0A9P7FSB8</accession>
<dbReference type="Proteomes" id="UP000717328">
    <property type="component" value="Unassembled WGS sequence"/>
</dbReference>
<evidence type="ECO:0000313" key="3">
    <source>
        <dbReference type="Proteomes" id="UP000717328"/>
    </source>
</evidence>
<sequence length="91" mass="10168">MSLTVNIFPKPHNTTWLSAEDRRLAQARLSEDAGEADKDNPEDSPLEGLKMAIKDPLVFLFALQTVSQLLGLSFVQYFPTYVDQIVRSTGL</sequence>
<evidence type="ECO:0000256" key="1">
    <source>
        <dbReference type="SAM" id="MobiDB-lite"/>
    </source>
</evidence>
<evidence type="ECO:0000313" key="2">
    <source>
        <dbReference type="EMBL" id="KAG5634252.1"/>
    </source>
</evidence>
<reference evidence="2" key="2">
    <citation type="submission" date="2021-10" db="EMBL/GenBank/DDBJ databases">
        <title>Phylogenomics reveals ancestral predisposition of the termite-cultivated fungus Termitomyces towards a domesticated lifestyle.</title>
        <authorList>
            <person name="Auxier B."/>
            <person name="Grum-Grzhimaylo A."/>
            <person name="Cardenas M.E."/>
            <person name="Lodge J.D."/>
            <person name="Laessoe T."/>
            <person name="Pedersen O."/>
            <person name="Smith M.E."/>
            <person name="Kuyper T.W."/>
            <person name="Franco-Molano E.A."/>
            <person name="Baroni T.J."/>
            <person name="Aanen D.K."/>
        </authorList>
    </citation>
    <scope>NUCLEOTIDE SEQUENCE</scope>
    <source>
        <strain evidence="2">D49</strain>
    </source>
</reference>
<name>A0A9P7FSB8_9AGAR</name>
<reference evidence="2" key="1">
    <citation type="submission" date="2021-02" db="EMBL/GenBank/DDBJ databases">
        <authorList>
            <person name="Nieuwenhuis M."/>
            <person name="Van De Peppel L.J.J."/>
        </authorList>
    </citation>
    <scope>NUCLEOTIDE SEQUENCE</scope>
    <source>
        <strain evidence="2">D49</strain>
    </source>
</reference>
<dbReference type="EMBL" id="JABCKI010006522">
    <property type="protein sequence ID" value="KAG5634252.1"/>
    <property type="molecule type" value="Genomic_DNA"/>
</dbReference>
<proteinExistence type="predicted"/>
<organism evidence="2 3">
    <name type="scientific">Sphagnurus paluster</name>
    <dbReference type="NCBI Taxonomy" id="117069"/>
    <lineage>
        <taxon>Eukaryota</taxon>
        <taxon>Fungi</taxon>
        <taxon>Dikarya</taxon>
        <taxon>Basidiomycota</taxon>
        <taxon>Agaricomycotina</taxon>
        <taxon>Agaricomycetes</taxon>
        <taxon>Agaricomycetidae</taxon>
        <taxon>Agaricales</taxon>
        <taxon>Tricholomatineae</taxon>
        <taxon>Lyophyllaceae</taxon>
        <taxon>Sphagnurus</taxon>
    </lineage>
</organism>
<gene>
    <name evidence="2" type="ORF">H0H81_002695</name>
</gene>
<dbReference type="AlphaFoldDB" id="A0A9P7FSB8"/>
<comment type="caution">
    <text evidence="2">The sequence shown here is derived from an EMBL/GenBank/DDBJ whole genome shotgun (WGS) entry which is preliminary data.</text>
</comment>
<feature type="compositionally biased region" description="Basic and acidic residues" evidence="1">
    <location>
        <begin position="28"/>
        <end position="41"/>
    </location>
</feature>
<feature type="region of interest" description="Disordered" evidence="1">
    <location>
        <begin position="28"/>
        <end position="47"/>
    </location>
</feature>
<keyword evidence="3" id="KW-1185">Reference proteome</keyword>
<dbReference type="OrthoDB" id="3053831at2759"/>
<protein>
    <submittedName>
        <fullName evidence="2">Uncharacterized protein</fullName>
    </submittedName>
</protein>